<gene>
    <name evidence="2" type="ORF">BSTOLATCC_MIC26213</name>
</gene>
<proteinExistence type="predicted"/>
<dbReference type="AlphaFoldDB" id="A0AAU9J8M7"/>
<evidence type="ECO:0000313" key="3">
    <source>
        <dbReference type="Proteomes" id="UP001162131"/>
    </source>
</evidence>
<keyword evidence="3" id="KW-1185">Reference proteome</keyword>
<feature type="region of interest" description="Disordered" evidence="1">
    <location>
        <begin position="1"/>
        <end position="61"/>
    </location>
</feature>
<protein>
    <submittedName>
        <fullName evidence="2">Uncharacterized protein</fullName>
    </submittedName>
</protein>
<dbReference type="Proteomes" id="UP001162131">
    <property type="component" value="Unassembled WGS sequence"/>
</dbReference>
<dbReference type="EMBL" id="CAJZBQ010000025">
    <property type="protein sequence ID" value="CAG9320293.1"/>
    <property type="molecule type" value="Genomic_DNA"/>
</dbReference>
<feature type="compositionally biased region" description="Basic and acidic residues" evidence="1">
    <location>
        <begin position="1"/>
        <end position="13"/>
    </location>
</feature>
<accession>A0AAU9J8M7</accession>
<name>A0AAU9J8M7_9CILI</name>
<sequence>MVKRSNDSEDPSKPRKKPKQFIDLINPLSHKIPKKEEDSENEQEIINVDDNPFSESKTNESESSSDYKVFSASWQSNFCNRKLTLRDRPLHKCQGLSYALECAFITAAIGMNKVVPENFFKIRRKYTIEKVMAKVGIKAKQLFLEDYEREMGKKGKLNLIVHADDCLSSRKKNWCYAVAERGRAIFYNCWQIEPCFGDSAIIGQKIEFQNNGENFRYVISALWMLENEAPR</sequence>
<organism evidence="2 3">
    <name type="scientific">Blepharisma stoltei</name>
    <dbReference type="NCBI Taxonomy" id="1481888"/>
    <lineage>
        <taxon>Eukaryota</taxon>
        <taxon>Sar</taxon>
        <taxon>Alveolata</taxon>
        <taxon>Ciliophora</taxon>
        <taxon>Postciliodesmatophora</taxon>
        <taxon>Heterotrichea</taxon>
        <taxon>Heterotrichida</taxon>
        <taxon>Blepharismidae</taxon>
        <taxon>Blepharisma</taxon>
    </lineage>
</organism>
<comment type="caution">
    <text evidence="2">The sequence shown here is derived from an EMBL/GenBank/DDBJ whole genome shotgun (WGS) entry which is preliminary data.</text>
</comment>
<evidence type="ECO:0000313" key="2">
    <source>
        <dbReference type="EMBL" id="CAG9320293.1"/>
    </source>
</evidence>
<reference evidence="2" key="1">
    <citation type="submission" date="2021-09" db="EMBL/GenBank/DDBJ databases">
        <authorList>
            <consortium name="AG Swart"/>
            <person name="Singh M."/>
            <person name="Singh A."/>
            <person name="Seah K."/>
            <person name="Emmerich C."/>
        </authorList>
    </citation>
    <scope>NUCLEOTIDE SEQUENCE</scope>
    <source>
        <strain evidence="2">ATCC30299</strain>
    </source>
</reference>
<evidence type="ECO:0000256" key="1">
    <source>
        <dbReference type="SAM" id="MobiDB-lite"/>
    </source>
</evidence>